<gene>
    <name evidence="2" type="primary">hxlB_1</name>
    <name evidence="2" type="ORF">RT761_00647</name>
</gene>
<dbReference type="PANTHER" id="PTHR43443:SF1">
    <property type="entry name" value="3-HEXULOSE-6-PHOSPHATE ISOMERASE"/>
    <property type="match status" value="1"/>
</dbReference>
<proteinExistence type="inferred from homology"/>
<dbReference type="InterPro" id="IPR046348">
    <property type="entry name" value="SIS_dom_sf"/>
</dbReference>
<dbReference type="Proteomes" id="UP000594463">
    <property type="component" value="Chromosome"/>
</dbReference>
<protein>
    <submittedName>
        <fullName evidence="2">3-hexulose-6-phosphate isomerase</fullName>
        <ecNumber evidence="2">5.3.1.27</ecNumber>
    </submittedName>
</protein>
<dbReference type="InterPro" id="IPR001347">
    <property type="entry name" value="SIS_dom"/>
</dbReference>
<evidence type="ECO:0000313" key="3">
    <source>
        <dbReference type="Proteomes" id="UP000594463"/>
    </source>
</evidence>
<dbReference type="InterPro" id="IPR017552">
    <property type="entry name" value="PHI/rmpB"/>
</dbReference>
<dbReference type="GO" id="GO:0043800">
    <property type="term" value="F:6-phospho-3-hexuloisomerase activity"/>
    <property type="evidence" value="ECO:0007669"/>
    <property type="project" value="UniProtKB-EC"/>
</dbReference>
<dbReference type="SUPFAM" id="SSF53697">
    <property type="entry name" value="SIS domain"/>
    <property type="match status" value="1"/>
</dbReference>
<evidence type="ECO:0000256" key="1">
    <source>
        <dbReference type="ARBA" id="ARBA00009235"/>
    </source>
</evidence>
<dbReference type="GO" id="GO:0097367">
    <property type="term" value="F:carbohydrate derivative binding"/>
    <property type="evidence" value="ECO:0007669"/>
    <property type="project" value="InterPro"/>
</dbReference>
<dbReference type="GO" id="GO:1901135">
    <property type="term" value="P:carbohydrate derivative metabolic process"/>
    <property type="evidence" value="ECO:0007669"/>
    <property type="project" value="InterPro"/>
</dbReference>
<dbReference type="Pfam" id="PF01380">
    <property type="entry name" value="SIS"/>
    <property type="match status" value="1"/>
</dbReference>
<dbReference type="AlphaFoldDB" id="A0A7T1AK73"/>
<reference evidence="2 3" key="1">
    <citation type="journal article" date="2021" name="Nat. Commun.">
        <title>Isolation of a member of the candidate phylum Atribacteria reveals a unique cell membrane structure.</title>
        <authorList>
            <person name="Taiki K."/>
            <person name="Nobu M.K."/>
            <person name="Kusada H."/>
            <person name="Meng X.-Y."/>
            <person name="Hosoki N."/>
            <person name="Uematsu K."/>
            <person name="Yoshioka H."/>
            <person name="Kamagata Y."/>
            <person name="Tamaki H."/>
        </authorList>
    </citation>
    <scope>NUCLEOTIDE SEQUENCE [LARGE SCALE GENOMIC DNA]</scope>
    <source>
        <strain evidence="2 3">RT761</strain>
    </source>
</reference>
<organism evidence="2 3">
    <name type="scientific">Atribacter laminatus</name>
    <dbReference type="NCBI Taxonomy" id="2847778"/>
    <lineage>
        <taxon>Bacteria</taxon>
        <taxon>Pseudomonadati</taxon>
        <taxon>Atribacterota</taxon>
        <taxon>Atribacteria</taxon>
        <taxon>Atribacterales</taxon>
        <taxon>Atribacteraceae</taxon>
        <taxon>Atribacter</taxon>
    </lineage>
</organism>
<dbReference type="EMBL" id="CP065383">
    <property type="protein sequence ID" value="QPM67444.1"/>
    <property type="molecule type" value="Genomic_DNA"/>
</dbReference>
<comment type="similarity">
    <text evidence="1">Belongs to the SIS family. PHI subfamily.</text>
</comment>
<keyword evidence="2" id="KW-0413">Isomerase</keyword>
<accession>A0A7T1AK73</accession>
<dbReference type="PROSITE" id="PS51464">
    <property type="entry name" value="SIS"/>
    <property type="match status" value="1"/>
</dbReference>
<dbReference type="Gene3D" id="3.40.50.10490">
    <property type="entry name" value="Glucose-6-phosphate isomerase like protein, domain 1"/>
    <property type="match status" value="1"/>
</dbReference>
<dbReference type="PANTHER" id="PTHR43443">
    <property type="entry name" value="3-HEXULOSE-6-PHOSPHATE ISOMERASE"/>
    <property type="match status" value="1"/>
</dbReference>
<name>A0A7T1AK73_ATRLM</name>
<dbReference type="EC" id="5.3.1.27" evidence="2"/>
<keyword evidence="3" id="KW-1185">Reference proteome</keyword>
<dbReference type="RefSeq" id="WP_218112646.1">
    <property type="nucleotide sequence ID" value="NZ_CP065383.1"/>
</dbReference>
<evidence type="ECO:0000313" key="2">
    <source>
        <dbReference type="EMBL" id="QPM67444.1"/>
    </source>
</evidence>
<dbReference type="NCBIfam" id="TIGR03127">
    <property type="entry name" value="RuMP_HxlB"/>
    <property type="match status" value="1"/>
</dbReference>
<dbReference type="KEGG" id="alam:RT761_00647"/>
<sequence length="189" mass="21347">MKQSFTESVQQVINEAHSLLDTLNLEEVSEWLYALSSIWTKRRIFFWARGRSFLILRGFAMRLMHMGYQIHIVGEVDCPSIEKDDVLVVASGSGSTGSILLFAEKAKKIGASVAAIIGKPETPLHTLCNLVVEFHPEMIPESQQLNANGGGTRFEHSLMLFFDSCILNLIYDKRGLVYQEMMKRHANLE</sequence>